<reference evidence="2 3" key="2">
    <citation type="journal article" date="2011" name="Stand. Genomic Sci.">
        <title>Complete genome sequence of Truepera radiovictrix type strain (RQ-24).</title>
        <authorList>
            <person name="Ivanova N."/>
            <person name="Rohde C."/>
            <person name="Munk C."/>
            <person name="Nolan M."/>
            <person name="Lucas S."/>
            <person name="Del Rio T.G."/>
            <person name="Tice H."/>
            <person name="Deshpande S."/>
            <person name="Cheng J.F."/>
            <person name="Tapia R."/>
            <person name="Han C."/>
            <person name="Goodwin L."/>
            <person name="Pitluck S."/>
            <person name="Liolios K."/>
            <person name="Mavromatis K."/>
            <person name="Mikhailova N."/>
            <person name="Pati A."/>
            <person name="Chen A."/>
            <person name="Palaniappan K."/>
            <person name="Land M."/>
            <person name="Hauser L."/>
            <person name="Chang Y.J."/>
            <person name="Jeffries C.D."/>
            <person name="Brambilla E."/>
            <person name="Rohde M."/>
            <person name="Goker M."/>
            <person name="Tindall B.J."/>
            <person name="Woyke T."/>
            <person name="Bristow J."/>
            <person name="Eisen J.A."/>
            <person name="Markowitz V."/>
            <person name="Hugenholtz P."/>
            <person name="Kyrpides N.C."/>
            <person name="Klenk H.P."/>
            <person name="Lapidus A."/>
        </authorList>
    </citation>
    <scope>NUCLEOTIDE SEQUENCE [LARGE SCALE GENOMIC DNA]</scope>
    <source>
        <strain evidence="3">DSM 17093 / CIP 108686 / LMG 22925 / RQ-24</strain>
    </source>
</reference>
<dbReference type="OrthoDB" id="9795199at2"/>
<dbReference type="GO" id="GO:0016747">
    <property type="term" value="F:acyltransferase activity, transferring groups other than amino-acyl groups"/>
    <property type="evidence" value="ECO:0007669"/>
    <property type="project" value="InterPro"/>
</dbReference>
<dbReference type="RefSeq" id="WP_013177781.1">
    <property type="nucleotide sequence ID" value="NC_014221.1"/>
</dbReference>
<dbReference type="EMBL" id="CP002049">
    <property type="protein sequence ID" value="ADI14411.1"/>
    <property type="molecule type" value="Genomic_DNA"/>
</dbReference>
<gene>
    <name evidence="2" type="ordered locus">Trad_1289</name>
</gene>
<dbReference type="InterPro" id="IPR016181">
    <property type="entry name" value="Acyl_CoA_acyltransferase"/>
</dbReference>
<dbReference type="InterPro" id="IPR000182">
    <property type="entry name" value="GNAT_dom"/>
</dbReference>
<dbReference type="Pfam" id="PF13302">
    <property type="entry name" value="Acetyltransf_3"/>
    <property type="match status" value="1"/>
</dbReference>
<dbReference type="HOGENOM" id="CLU_013985_1_0_0"/>
<feature type="domain" description="N-acetyltransferase" evidence="1">
    <location>
        <begin position="11"/>
        <end position="176"/>
    </location>
</feature>
<dbReference type="KEGG" id="tra:Trad_1289"/>
<proteinExistence type="predicted"/>
<dbReference type="AlphaFoldDB" id="D7CWL2"/>
<dbReference type="eggNOG" id="COG1670">
    <property type="taxonomic scope" value="Bacteria"/>
</dbReference>
<organism evidence="2 3">
    <name type="scientific">Truepera radiovictrix (strain DSM 17093 / CIP 108686 / LMG 22925 / RQ-24)</name>
    <dbReference type="NCBI Taxonomy" id="649638"/>
    <lineage>
        <taxon>Bacteria</taxon>
        <taxon>Thermotogati</taxon>
        <taxon>Deinococcota</taxon>
        <taxon>Deinococci</taxon>
        <taxon>Trueperales</taxon>
        <taxon>Trueperaceae</taxon>
        <taxon>Truepera</taxon>
    </lineage>
</organism>
<name>D7CWL2_TRURR</name>
<keyword evidence="3" id="KW-1185">Reference proteome</keyword>
<reference evidence="3" key="1">
    <citation type="submission" date="2010-05" db="EMBL/GenBank/DDBJ databases">
        <title>The complete genome of Truepera radiovictris DSM 17093.</title>
        <authorList>
            <consortium name="US DOE Joint Genome Institute (JGI-PGF)"/>
            <person name="Lucas S."/>
            <person name="Copeland A."/>
            <person name="Lapidus A."/>
            <person name="Glavina del Rio T."/>
            <person name="Dalin E."/>
            <person name="Tice H."/>
            <person name="Bruce D."/>
            <person name="Goodwin L."/>
            <person name="Pitluck S."/>
            <person name="Kyrpides N."/>
            <person name="Mavromatis K."/>
            <person name="Ovchinnikova G."/>
            <person name="Munk A.C."/>
            <person name="Detter J.C."/>
            <person name="Han C."/>
            <person name="Tapia R."/>
            <person name="Land M."/>
            <person name="Hauser L."/>
            <person name="Markowitz V."/>
            <person name="Cheng J.-F."/>
            <person name="Hugenholtz P."/>
            <person name="Woyke T."/>
            <person name="Wu D."/>
            <person name="Tindall B."/>
            <person name="Pomrenke H.G."/>
            <person name="Brambilla E."/>
            <person name="Klenk H.-P."/>
            <person name="Eisen J.A."/>
        </authorList>
    </citation>
    <scope>NUCLEOTIDE SEQUENCE [LARGE SCALE GENOMIC DNA]</scope>
    <source>
        <strain evidence="3">DSM 17093 / CIP 108686 / LMG 22925 / RQ-24</strain>
    </source>
</reference>
<accession>D7CWL2</accession>
<dbReference type="PANTHER" id="PTHR43610">
    <property type="entry name" value="BLL6696 PROTEIN"/>
    <property type="match status" value="1"/>
</dbReference>
<evidence type="ECO:0000313" key="3">
    <source>
        <dbReference type="Proteomes" id="UP000000379"/>
    </source>
</evidence>
<dbReference type="STRING" id="649638.Trad_1289"/>
<dbReference type="PROSITE" id="PS51186">
    <property type="entry name" value="GNAT"/>
    <property type="match status" value="1"/>
</dbReference>
<evidence type="ECO:0000259" key="1">
    <source>
        <dbReference type="PROSITE" id="PS51186"/>
    </source>
</evidence>
<dbReference type="Proteomes" id="UP000000379">
    <property type="component" value="Chromosome"/>
</dbReference>
<evidence type="ECO:0000313" key="2">
    <source>
        <dbReference type="EMBL" id="ADI14411.1"/>
    </source>
</evidence>
<dbReference type="SUPFAM" id="SSF55729">
    <property type="entry name" value="Acyl-CoA N-acyltransferases (Nat)"/>
    <property type="match status" value="1"/>
</dbReference>
<dbReference type="PANTHER" id="PTHR43610:SF1">
    <property type="entry name" value="N-ACETYLTRANSFERASE DOMAIN-CONTAINING PROTEIN"/>
    <property type="match status" value="1"/>
</dbReference>
<dbReference type="Gene3D" id="3.40.630.30">
    <property type="match status" value="1"/>
</dbReference>
<protein>
    <submittedName>
        <fullName evidence="2">GCN5-related N-acetyltransferase</fullName>
    </submittedName>
</protein>
<sequence length="191" mass="21881">MNALVLTGPTVRLEPLAREHVAPLMAIAKAHAEHYRYTSTPTTDAEAEAYFERAFREREAGRAYPFALVREGQVVGTSRLAEVRLDHRNCELGYTWLAPEVQGTGVNPESKYLLLRFAFETLELLRVYFYTDTRNVRSQRALERLGAVYEGTLRAERIMRDGYLRDTKVYAILQREWPGVKATLEARLGPF</sequence>